<keyword evidence="13" id="KW-1185">Reference proteome</keyword>
<feature type="transmembrane region" description="Helical" evidence="10">
    <location>
        <begin position="114"/>
        <end position="132"/>
    </location>
</feature>
<evidence type="ECO:0000256" key="11">
    <source>
        <dbReference type="SAM" id="MobiDB-lite"/>
    </source>
</evidence>
<evidence type="ECO:0000256" key="6">
    <source>
        <dbReference type="ARBA" id="ARBA00022989"/>
    </source>
</evidence>
<dbReference type="Pfam" id="PF04109">
    <property type="entry name" value="ATG9"/>
    <property type="match status" value="1"/>
</dbReference>
<feature type="compositionally biased region" description="Polar residues" evidence="11">
    <location>
        <begin position="672"/>
        <end position="686"/>
    </location>
</feature>
<dbReference type="OrthoDB" id="2020634at2759"/>
<reference evidence="12" key="2">
    <citation type="submission" date="2022-10" db="EMBL/GenBank/DDBJ databases">
        <authorList>
            <consortium name="ENA_rothamsted_submissions"/>
            <consortium name="culmorum"/>
            <person name="King R."/>
        </authorList>
    </citation>
    <scope>NUCLEOTIDE SEQUENCE</scope>
</reference>
<proteinExistence type="inferred from homology"/>
<name>A0A9P0DZD7_PHACE</name>
<keyword evidence="6 10" id="KW-1133">Transmembrane helix</keyword>
<evidence type="ECO:0000256" key="2">
    <source>
        <dbReference type="ARBA" id="ARBA00006185"/>
    </source>
</evidence>
<evidence type="ECO:0000256" key="9">
    <source>
        <dbReference type="ARBA" id="ARBA00023136"/>
    </source>
</evidence>
<comment type="function">
    <text evidence="10">Phospholipid scramblase involved in autophagy. Cycles between the preautophagosomal structure/phagophore assembly site (PAS) and the cytoplasmic vesicle pool and supplies membrane for the growing autophagosome. Lipid scramblase activity plays a key role in preautophagosomal structure/phagophore assembly by distributing the phospholipids that arrive through ATG2 from the cytoplasmic to the luminal leaflet of the bilayer, thereby driving autophagosomal membrane expansion.</text>
</comment>
<keyword evidence="9 10" id="KW-0472">Membrane</keyword>
<evidence type="ECO:0000256" key="4">
    <source>
        <dbReference type="ARBA" id="ARBA00022448"/>
    </source>
</evidence>
<dbReference type="GO" id="GO:0034497">
    <property type="term" value="P:protein localization to phagophore assembly site"/>
    <property type="evidence" value="ECO:0007669"/>
    <property type="project" value="TreeGrafter"/>
</dbReference>
<evidence type="ECO:0000313" key="12">
    <source>
        <dbReference type="EMBL" id="CAH1183544.1"/>
    </source>
</evidence>
<dbReference type="GO" id="GO:0034727">
    <property type="term" value="P:piecemeal microautophagy of the nucleus"/>
    <property type="evidence" value="ECO:0007669"/>
    <property type="project" value="TreeGrafter"/>
</dbReference>
<dbReference type="EMBL" id="OU896715">
    <property type="protein sequence ID" value="CAH1183544.1"/>
    <property type="molecule type" value="Genomic_DNA"/>
</dbReference>
<reference evidence="12" key="1">
    <citation type="submission" date="2022-01" db="EMBL/GenBank/DDBJ databases">
        <authorList>
            <person name="King R."/>
        </authorList>
    </citation>
    <scope>NUCLEOTIDE SEQUENCE</scope>
</reference>
<comment type="subcellular location">
    <subcellularLocation>
        <location evidence="1 10">Preautophagosomal structure membrane</location>
        <topology evidence="1 10">Multi-pass membrane protein</topology>
    </subcellularLocation>
</comment>
<evidence type="ECO:0000313" key="13">
    <source>
        <dbReference type="Proteomes" id="UP001153737"/>
    </source>
</evidence>
<dbReference type="GO" id="GO:0006869">
    <property type="term" value="P:lipid transport"/>
    <property type="evidence" value="ECO:0007669"/>
    <property type="project" value="UniProtKB-KW"/>
</dbReference>
<feature type="transmembrane region" description="Helical" evidence="10">
    <location>
        <begin position="360"/>
        <end position="381"/>
    </location>
</feature>
<dbReference type="AlphaFoldDB" id="A0A9P0DZD7"/>
<dbReference type="GO" id="GO:0000422">
    <property type="term" value="P:autophagy of mitochondrion"/>
    <property type="evidence" value="ECO:0007669"/>
    <property type="project" value="TreeGrafter"/>
</dbReference>
<evidence type="ECO:0000256" key="3">
    <source>
        <dbReference type="ARBA" id="ARBA00018074"/>
    </source>
</evidence>
<evidence type="ECO:0000256" key="5">
    <source>
        <dbReference type="ARBA" id="ARBA00022692"/>
    </source>
</evidence>
<dbReference type="InterPro" id="IPR007241">
    <property type="entry name" value="Autophagy-rel_prot_9"/>
</dbReference>
<feature type="transmembrane region" description="Helical" evidence="10">
    <location>
        <begin position="274"/>
        <end position="294"/>
    </location>
</feature>
<evidence type="ECO:0000256" key="10">
    <source>
        <dbReference type="RuleBase" id="RU364027"/>
    </source>
</evidence>
<evidence type="ECO:0000256" key="7">
    <source>
        <dbReference type="ARBA" id="ARBA00023006"/>
    </source>
</evidence>
<keyword evidence="7 10" id="KW-0072">Autophagy</keyword>
<dbReference type="GO" id="GO:0034045">
    <property type="term" value="C:phagophore assembly site membrane"/>
    <property type="evidence" value="ECO:0007669"/>
    <property type="project" value="UniProtKB-SubCell"/>
</dbReference>
<sequence length="686" mass="79633">MQNYSSLQENHDQEEQGILFHVAEPTRSKWNHIEDLDSFFSRMYKYHQKHGFVCMLLQEIFELNQFIFVVFLTAYLIHGIDYQLLFGYTPGPGRKLTLGDVIYPIDKWLDNFTGLTWFILIIAAAVFLLKFLTRCYQIIYFWDIKQFYNTALNIKDSDLDNLTWHEIQTRIKLVQLEQQMCIHKRELTELDIYHRILRQENYLVAMVNKHLLPPRMHIPFLGEVVYWTKGLRYNMQSLLFWSPWSPFENPWHLREEYKRQNLRTELAQQLGRQILWLALINLILAPIIFIWQILYTMFSYGEVIKREPGQMGTRCWSTYSKMYLRHFNELDHELHSRLTRAYLPASQYLSAFSSPVVTVVAQYVGFLCGSLFTVIVALTIYDEDVIGVEHVLTLMTGVGGMTAICRGLIPDETVVWCPEQLLQCVVMHTHYLPSGWRGQAHTSKIREEFQQLFQMRVVAVLEDLLSPILTPYLMWRWVYPRSLEIVDFFRNFTVSVVGVGDVCSFAQMDIKKNGNPEWHTDSLLPQTESIPDQYTQAEDGKIELSLVHFTTTNPSWVPPPEAVQFVESVQDEVEPLFDNVDDRNMFASFANLVSSSTTSAERKKSIRTKSIFVEDPSSGNALGLGAPRQSVWMAEGPSVMGPLNMRSSAIALHDRHYRQAAKHTRSMEETTPLLTPKNTSSLGPKH</sequence>
<feature type="region of interest" description="Disordered" evidence="11">
    <location>
        <begin position="659"/>
        <end position="686"/>
    </location>
</feature>
<keyword evidence="5 10" id="KW-0812">Transmembrane</keyword>
<comment type="caution">
    <text evidence="10">Lacks conserved residue(s) required for the propagation of feature annotation.</text>
</comment>
<dbReference type="GO" id="GO:0061709">
    <property type="term" value="P:reticulophagy"/>
    <property type="evidence" value="ECO:0007669"/>
    <property type="project" value="TreeGrafter"/>
</dbReference>
<dbReference type="PANTHER" id="PTHR13038:SF10">
    <property type="entry name" value="AUTOPHAGY-RELATED PROTEIN 9"/>
    <property type="match status" value="1"/>
</dbReference>
<dbReference type="PANTHER" id="PTHR13038">
    <property type="entry name" value="APG9 AUTOPHAGY 9"/>
    <property type="match status" value="1"/>
</dbReference>
<gene>
    <name evidence="12" type="ORF">PHAECO_LOCUS13107</name>
</gene>
<protein>
    <recommendedName>
        <fullName evidence="3 10">Autophagy-related protein 9</fullName>
    </recommendedName>
</protein>
<comment type="similarity">
    <text evidence="2 10">Belongs to the ATG9 family.</text>
</comment>
<dbReference type="Proteomes" id="UP001153737">
    <property type="component" value="Chromosome 9"/>
</dbReference>
<accession>A0A9P0DZD7</accession>
<keyword evidence="4 10" id="KW-0813">Transport</keyword>
<dbReference type="GO" id="GO:0005776">
    <property type="term" value="C:autophagosome"/>
    <property type="evidence" value="ECO:0007669"/>
    <property type="project" value="TreeGrafter"/>
</dbReference>
<organism evidence="12 13">
    <name type="scientific">Phaedon cochleariae</name>
    <name type="common">Mustard beetle</name>
    <dbReference type="NCBI Taxonomy" id="80249"/>
    <lineage>
        <taxon>Eukaryota</taxon>
        <taxon>Metazoa</taxon>
        <taxon>Ecdysozoa</taxon>
        <taxon>Arthropoda</taxon>
        <taxon>Hexapoda</taxon>
        <taxon>Insecta</taxon>
        <taxon>Pterygota</taxon>
        <taxon>Neoptera</taxon>
        <taxon>Endopterygota</taxon>
        <taxon>Coleoptera</taxon>
        <taxon>Polyphaga</taxon>
        <taxon>Cucujiformia</taxon>
        <taxon>Chrysomeloidea</taxon>
        <taxon>Chrysomelidae</taxon>
        <taxon>Chrysomelinae</taxon>
        <taxon>Chrysomelini</taxon>
        <taxon>Phaedon</taxon>
    </lineage>
</organism>
<feature type="transmembrane region" description="Helical" evidence="10">
    <location>
        <begin position="52"/>
        <end position="77"/>
    </location>
</feature>
<evidence type="ECO:0000256" key="1">
    <source>
        <dbReference type="ARBA" id="ARBA00004511"/>
    </source>
</evidence>
<keyword evidence="8 10" id="KW-0445">Lipid transport</keyword>
<evidence type="ECO:0000256" key="8">
    <source>
        <dbReference type="ARBA" id="ARBA00023055"/>
    </source>
</evidence>